<name>A0AA88DC48_FICCA</name>
<dbReference type="EMBL" id="BTGU01000048">
    <property type="protein sequence ID" value="GMN53828.1"/>
    <property type="molecule type" value="Genomic_DNA"/>
</dbReference>
<keyword evidence="2" id="KW-1185">Reference proteome</keyword>
<gene>
    <name evidence="1" type="ORF">TIFTF001_022954</name>
</gene>
<evidence type="ECO:0000313" key="2">
    <source>
        <dbReference type="Proteomes" id="UP001187192"/>
    </source>
</evidence>
<protein>
    <submittedName>
        <fullName evidence="1">Uncharacterized protein</fullName>
    </submittedName>
</protein>
<evidence type="ECO:0000313" key="1">
    <source>
        <dbReference type="EMBL" id="GMN53828.1"/>
    </source>
</evidence>
<organism evidence="1 2">
    <name type="scientific">Ficus carica</name>
    <name type="common">Common fig</name>
    <dbReference type="NCBI Taxonomy" id="3494"/>
    <lineage>
        <taxon>Eukaryota</taxon>
        <taxon>Viridiplantae</taxon>
        <taxon>Streptophyta</taxon>
        <taxon>Embryophyta</taxon>
        <taxon>Tracheophyta</taxon>
        <taxon>Spermatophyta</taxon>
        <taxon>Magnoliopsida</taxon>
        <taxon>eudicotyledons</taxon>
        <taxon>Gunneridae</taxon>
        <taxon>Pentapetalae</taxon>
        <taxon>rosids</taxon>
        <taxon>fabids</taxon>
        <taxon>Rosales</taxon>
        <taxon>Moraceae</taxon>
        <taxon>Ficeae</taxon>
        <taxon>Ficus</taxon>
    </lineage>
</organism>
<accession>A0AA88DC48</accession>
<dbReference type="AlphaFoldDB" id="A0AA88DC48"/>
<proteinExistence type="predicted"/>
<reference evidence="1" key="1">
    <citation type="submission" date="2023-07" db="EMBL/GenBank/DDBJ databases">
        <title>draft genome sequence of fig (Ficus carica).</title>
        <authorList>
            <person name="Takahashi T."/>
            <person name="Nishimura K."/>
        </authorList>
    </citation>
    <scope>NUCLEOTIDE SEQUENCE</scope>
</reference>
<dbReference type="Gramene" id="FCD_00019974-RA">
    <property type="protein sequence ID" value="FCD_00019974-RA:cds"/>
    <property type="gene ID" value="FCD_00019974"/>
</dbReference>
<sequence>MHRRKGRRSRQRHRRGSRLHRTATALLDALDALDAVDGAVERGLALALGPLEAALGEAVAAVVEVDTLLGREVGANAAFLAEEVVRDGEVGEVGKHADAVEEISGHYVVGEVELLEVRKPTSSGKQPDKLVLIRRSSSRVLAKLTMLLGRHPP</sequence>
<dbReference type="Proteomes" id="UP001187192">
    <property type="component" value="Unassembled WGS sequence"/>
</dbReference>
<comment type="caution">
    <text evidence="1">The sequence shown here is derived from an EMBL/GenBank/DDBJ whole genome shotgun (WGS) entry which is preliminary data.</text>
</comment>